<name>A0AAJ5D634_9RALS</name>
<dbReference type="EMBL" id="UGVE01000002">
    <property type="protein sequence ID" value="SUE35179.1"/>
    <property type="molecule type" value="Genomic_DNA"/>
</dbReference>
<organism evidence="1 2">
    <name type="scientific">Ralstonia mannitolilytica</name>
    <dbReference type="NCBI Taxonomy" id="105219"/>
    <lineage>
        <taxon>Bacteria</taxon>
        <taxon>Pseudomonadati</taxon>
        <taxon>Pseudomonadota</taxon>
        <taxon>Betaproteobacteria</taxon>
        <taxon>Burkholderiales</taxon>
        <taxon>Burkholderiaceae</taxon>
        <taxon>Ralstonia</taxon>
    </lineage>
</organism>
<evidence type="ECO:0000313" key="2">
    <source>
        <dbReference type="Proteomes" id="UP000255008"/>
    </source>
</evidence>
<protein>
    <submittedName>
        <fullName evidence="1">Uncharacterized protein</fullName>
    </submittedName>
</protein>
<dbReference type="Proteomes" id="UP000255008">
    <property type="component" value="Unassembled WGS sequence"/>
</dbReference>
<dbReference type="RefSeq" id="WP_082062905.1">
    <property type="nucleotide sequence ID" value="NZ_BAAAEC010000011.1"/>
</dbReference>
<reference evidence="1 2" key="1">
    <citation type="submission" date="2018-06" db="EMBL/GenBank/DDBJ databases">
        <authorList>
            <consortium name="Pathogen Informatics"/>
            <person name="Doyle S."/>
        </authorList>
    </citation>
    <scope>NUCLEOTIDE SEQUENCE [LARGE SCALE GENOMIC DNA]</scope>
    <source>
        <strain evidence="1 2">NCTC10894</strain>
    </source>
</reference>
<comment type="caution">
    <text evidence="1">The sequence shown here is derived from an EMBL/GenBank/DDBJ whole genome shotgun (WGS) entry which is preliminary data.</text>
</comment>
<sequence length="279" mass="31525">MFDSPLEGEFTQGTVFSCAHAENYPIAGVLGLVITARCDAAQDKVPVFSYVPVVSISRWMMHDGALIVLERIEADLINTFANNLRDFSLSDSLIKSHEMSVIYDVHLRKYEDDRGKKSKCEKIKGVIDSLEECRYIKSNPKEVDRLTCLLRKFDEKVTSVVRDLTDNKLSGYYLLRDLTSLNDEDGTDFVALLREVHHVATPIAKKIAHGLHREAVATAHVVCPAFYGNDELSMPIAKLRSPWIEHLMQNFTLLFSRIGVKNNNYMEVKRSLYKIGIGG</sequence>
<evidence type="ECO:0000313" key="1">
    <source>
        <dbReference type="EMBL" id="SUE35179.1"/>
    </source>
</evidence>
<dbReference type="AlphaFoldDB" id="A0AAJ5D634"/>
<proteinExistence type="predicted"/>
<gene>
    <name evidence="1" type="ORF">NCTC10894_03192</name>
</gene>
<accession>A0AAJ5D634</accession>